<dbReference type="GO" id="GO:0004519">
    <property type="term" value="F:endonuclease activity"/>
    <property type="evidence" value="ECO:0007669"/>
    <property type="project" value="InterPro"/>
</dbReference>
<evidence type="ECO:0000256" key="2">
    <source>
        <dbReference type="ARBA" id="ARBA00022478"/>
    </source>
</evidence>
<dbReference type="PANTHER" id="PTHR19376">
    <property type="entry name" value="DNA-DIRECTED RNA POLYMERASE"/>
    <property type="match status" value="1"/>
</dbReference>
<dbReference type="EC" id="2.7.7.6" evidence="1"/>
<accession>A0A3G4ZXD5</accession>
<dbReference type="Pfam" id="PF14890">
    <property type="entry name" value="Intein_splicing"/>
    <property type="match status" value="1"/>
</dbReference>
<dbReference type="Gene3D" id="6.10.250.2940">
    <property type="match status" value="1"/>
</dbReference>
<dbReference type="GO" id="GO:0006351">
    <property type="term" value="P:DNA-templated transcription"/>
    <property type="evidence" value="ECO:0007669"/>
    <property type="project" value="InterPro"/>
</dbReference>
<dbReference type="Pfam" id="PF04992">
    <property type="entry name" value="RNA_pol_Rpb1_6"/>
    <property type="match status" value="1"/>
</dbReference>
<protein>
    <recommendedName>
        <fullName evidence="1">DNA-directed RNA polymerase</fullName>
        <ecNumber evidence="1">2.7.7.6</ecNumber>
    </recommendedName>
</protein>
<dbReference type="InterPro" id="IPR004860">
    <property type="entry name" value="LAGLIDADG_dom"/>
</dbReference>
<dbReference type="InterPro" id="IPR007075">
    <property type="entry name" value="RNA_pol_Rpb1_6"/>
</dbReference>
<dbReference type="InterPro" id="IPR042102">
    <property type="entry name" value="RNA_pol_Rpb1_3_sf"/>
</dbReference>
<dbReference type="Gene3D" id="1.10.132.30">
    <property type="match status" value="1"/>
</dbReference>
<dbReference type="Pfam" id="PF04990">
    <property type="entry name" value="RNA_pol_Rpb1_7"/>
    <property type="match status" value="1"/>
</dbReference>
<dbReference type="SUPFAM" id="SSF64484">
    <property type="entry name" value="beta and beta-prime subunits of DNA dependent RNA-polymerase"/>
    <property type="match status" value="2"/>
</dbReference>
<keyword evidence="2 8" id="KW-0240">DNA-directed RNA polymerase</keyword>
<dbReference type="PANTHER" id="PTHR19376:SF32">
    <property type="entry name" value="DNA-DIRECTED RNA POLYMERASE III SUBUNIT RPC1"/>
    <property type="match status" value="1"/>
</dbReference>
<evidence type="ECO:0000259" key="7">
    <source>
        <dbReference type="PROSITE" id="PS50819"/>
    </source>
</evidence>
<dbReference type="PRINTS" id="PR00379">
    <property type="entry name" value="INTEIN"/>
</dbReference>
<dbReference type="InterPro" id="IPR027434">
    <property type="entry name" value="Homing_endonucl"/>
</dbReference>
<dbReference type="Pfam" id="PF14528">
    <property type="entry name" value="LAGLIDADG_3"/>
    <property type="match status" value="1"/>
</dbReference>
<dbReference type="Gene3D" id="6.20.50.80">
    <property type="match status" value="1"/>
</dbReference>
<reference evidence="8" key="1">
    <citation type="submission" date="2018-10" db="EMBL/GenBank/DDBJ databases">
        <title>Hidden diversity of soil giant viruses.</title>
        <authorList>
            <person name="Schulz F."/>
            <person name="Alteio L."/>
            <person name="Goudeau D."/>
            <person name="Ryan E.M."/>
            <person name="Malmstrom R.R."/>
            <person name="Blanchard J."/>
            <person name="Woyke T."/>
        </authorList>
    </citation>
    <scope>NUCLEOTIDE SEQUENCE</scope>
    <source>
        <strain evidence="8">FNV1</strain>
    </source>
</reference>
<dbReference type="InterPro" id="IPR036844">
    <property type="entry name" value="Hint_dom_sf"/>
</dbReference>
<dbReference type="Gene3D" id="3.30.1360.140">
    <property type="match status" value="1"/>
</dbReference>
<evidence type="ECO:0000256" key="3">
    <source>
        <dbReference type="ARBA" id="ARBA00022679"/>
    </source>
</evidence>
<proteinExistence type="predicted"/>
<dbReference type="InterPro" id="IPR007073">
    <property type="entry name" value="RNA_pol_Rpb1_7"/>
</dbReference>
<gene>
    <name evidence="8" type="ORF">Faunusvirus24_4</name>
</gene>
<keyword evidence="3" id="KW-0808">Transferase</keyword>
<evidence type="ECO:0000256" key="4">
    <source>
        <dbReference type="ARBA" id="ARBA00022695"/>
    </source>
</evidence>
<dbReference type="GO" id="GO:0003677">
    <property type="term" value="F:DNA binding"/>
    <property type="evidence" value="ECO:0007669"/>
    <property type="project" value="InterPro"/>
</dbReference>
<name>A0A3G4ZXD5_9VIRU</name>
<dbReference type="Pfam" id="PF04998">
    <property type="entry name" value="RNA_pol_Rpb1_5"/>
    <property type="match status" value="2"/>
</dbReference>
<dbReference type="Gene3D" id="3.10.28.10">
    <property type="entry name" value="Homing endonucleases"/>
    <property type="match status" value="1"/>
</dbReference>
<dbReference type="InterPro" id="IPR007066">
    <property type="entry name" value="RNA_pol_Rpb1_3"/>
</dbReference>
<dbReference type="GO" id="GO:0016539">
    <property type="term" value="P:intein-mediated protein splicing"/>
    <property type="evidence" value="ECO:0007669"/>
    <property type="project" value="InterPro"/>
</dbReference>
<dbReference type="InterPro" id="IPR004042">
    <property type="entry name" value="Intein_endonuc_central"/>
</dbReference>
<keyword evidence="4" id="KW-0548">Nucleotidyltransferase</keyword>
<sequence>MSQTKNKITWKEAMNMVTYLYGVDYTNINVVKDKEYTAQEIFSKIIPKSINIHLPERNFIVTNGILHKGVVTSGILAGEFITTIWDKTDPQTTRWFIDNAQRLINTWFLQHGFTVGLGDSILEKPIKDKIATIIQAKKLEINHLITQIENNPDSLDSDAFEIAMQNNLSNVKAEMGTLVMSVLDITNNFYSLVESGAKGNKVNTGQIMACLAQELVEFVRIKKKVNRRTLPHFYQNDDSAAARGFIERSYVDGLQPHEFFFHLMSGREGLIDTAIKSVTGDTPIIIIEDNVAKYVTIGEWIDEKLLANMQQVKRYADRDMELLELTNSVQIPTTDADGKVSWGAVTAITRHDPSRQLYKIKTHGGRDVTVVESKSLLVWNSESKKFVQTLSQDVKVGDYMPVTMTLQAPAVIKNYVDMTKYLPKNKYVYGTDFNMAKSEINNAMAGREHIPAGWWVKNNNTLFTLPYNKKSSLTRALGRSDVDHIKSGYIYPYSGNREDILIPDKFELNKENGLFIGLFLAEGNVDIESGYVQITNNDETIRKFVKNWFEKHSIKYKEGSKTNHIGGTTSEVRGFSRVLAIFLTDFLGHGAKNKYVPFEAYTAPEEFIIELINGYISGDGTVTKNSIVVGSASNKLIDGINMLCNRLGIFGKYTETVIKTGNLGTLNPAIRYSLSIRCQWAKRFAEKIRLIQSDKQTGLEKLKLKSKHINFAVQNDVVLDQIVSITIIDSTEYPKVYDLTVPSTVNFGLANGLHVVDTADTGYIQRQLIKALEDIMVKYDCTVRTANNVIIQYVYGDSSADSTRQKSQTLRLITMGNDTMQQKYMFTEHELKNISKTSGIPVETLDTFNKQFLADIIEMRDQIRVIQSLVTRSYISIQDKYIMPVNLSRIITDFKNGIYPDDPQEPLSPLYVLEQINYILLPTVTKLMCMTKKELDNVDGVKYRDQYKYKTLLKIFLYDYLAPKQCIVENKLTKWKFEQVVKDIITNYNNALVDPGEMVGSVGAQSIGEPSTQMTLNTFHATGGGSVGMQGVPRIKELIYCTKNIKTPIMKIYFKNEFSENNAMAQKISAYIKFITVQDIVKKTEIIYDPEPYSQTGYVTKDKVEGVFFIDSNKILQEKNSVEGLHWLFRLSLNKEQMLNKEVTMLDIKTKFITYWHTRYNDAKSLKKNERDLINAISLVGIMSNFDNSKNPVIHIRFEFNTVSFNHLIELLNTIMENFKLKGIPNVTNSKILTLPFISFDNPNQEQKILQQLYIATAGVNLYDIRYIEGIDLNKTLCNDIYEIYNTFGIEAARLALITEIYVVFNGSGNDVNYNHVELLVDMMTNTGDLTPINRHGINRLDTDPIGRVSFEESMEQLAAAAVFGEKDHMRSVSSRIMVGRVIAGGTGLCELLLDNDMLENTEFVESTDKQVVMNKMFKQLTSNNLLKSLIR</sequence>
<evidence type="ECO:0000313" key="8">
    <source>
        <dbReference type="EMBL" id="AYV79578.1"/>
    </source>
</evidence>
<dbReference type="GO" id="GO:0003899">
    <property type="term" value="F:DNA-directed RNA polymerase activity"/>
    <property type="evidence" value="ECO:0007669"/>
    <property type="project" value="UniProtKB-EC"/>
</dbReference>
<dbReference type="InterPro" id="IPR045867">
    <property type="entry name" value="DNA-dir_RpoC_beta_prime"/>
</dbReference>
<dbReference type="InterPro" id="IPR006142">
    <property type="entry name" value="INTEIN"/>
</dbReference>
<evidence type="ECO:0000256" key="6">
    <source>
        <dbReference type="ARBA" id="ARBA00048552"/>
    </source>
</evidence>
<dbReference type="SUPFAM" id="SSF55608">
    <property type="entry name" value="Homing endonucleases"/>
    <property type="match status" value="1"/>
</dbReference>
<dbReference type="InterPro" id="IPR038593">
    <property type="entry name" value="RNA_pol_Rpb1_7_sf"/>
</dbReference>
<dbReference type="Gene3D" id="1.10.150.390">
    <property type="match status" value="1"/>
</dbReference>
<dbReference type="InterPro" id="IPR007083">
    <property type="entry name" value="RNA_pol_Rpb1_4"/>
</dbReference>
<dbReference type="PROSITE" id="PS50819">
    <property type="entry name" value="INTEIN_ENDONUCLEASE"/>
    <property type="match status" value="1"/>
</dbReference>
<feature type="domain" description="DOD-type homing endonuclease" evidence="7">
    <location>
        <begin position="515"/>
        <end position="649"/>
    </location>
</feature>
<dbReference type="EMBL" id="MK072155">
    <property type="protein sequence ID" value="AYV79578.1"/>
    <property type="molecule type" value="Genomic_DNA"/>
</dbReference>
<dbReference type="Gene3D" id="1.10.274.100">
    <property type="entry name" value="RNA polymerase Rpb1, domain 3"/>
    <property type="match status" value="1"/>
</dbReference>
<evidence type="ECO:0000256" key="1">
    <source>
        <dbReference type="ARBA" id="ARBA00012418"/>
    </source>
</evidence>
<dbReference type="Gene3D" id="2.170.16.10">
    <property type="entry name" value="Hedgehog/Intein (Hint) domain"/>
    <property type="match status" value="2"/>
</dbReference>
<organism evidence="8">
    <name type="scientific">Faunusvirus sp</name>
    <dbReference type="NCBI Taxonomy" id="2487766"/>
    <lineage>
        <taxon>Viruses</taxon>
        <taxon>Varidnaviria</taxon>
        <taxon>Bamfordvirae</taxon>
        <taxon>Nucleocytoviricota</taxon>
        <taxon>Megaviricetes</taxon>
        <taxon>Imitervirales</taxon>
        <taxon>Mimiviridae</taxon>
    </lineage>
</organism>
<dbReference type="GO" id="GO:0000428">
    <property type="term" value="C:DNA-directed RNA polymerase complex"/>
    <property type="evidence" value="ECO:0007669"/>
    <property type="project" value="UniProtKB-KW"/>
</dbReference>
<evidence type="ECO:0000256" key="5">
    <source>
        <dbReference type="ARBA" id="ARBA00023163"/>
    </source>
</evidence>
<dbReference type="SUPFAM" id="SSF51294">
    <property type="entry name" value="Hedgehog/intein (Hint) domain"/>
    <property type="match status" value="1"/>
</dbReference>
<dbReference type="Pfam" id="PF04983">
    <property type="entry name" value="RNA_pol_Rpb1_3"/>
    <property type="match status" value="1"/>
</dbReference>
<dbReference type="InterPro" id="IPR007081">
    <property type="entry name" value="RNA_pol_Rpb1_5"/>
</dbReference>
<comment type="catalytic activity">
    <reaction evidence="6">
        <text>RNA(n) + a ribonucleoside 5'-triphosphate = RNA(n+1) + diphosphate</text>
        <dbReference type="Rhea" id="RHEA:21248"/>
        <dbReference type="Rhea" id="RHEA-COMP:14527"/>
        <dbReference type="Rhea" id="RHEA-COMP:17342"/>
        <dbReference type="ChEBI" id="CHEBI:33019"/>
        <dbReference type="ChEBI" id="CHEBI:61557"/>
        <dbReference type="ChEBI" id="CHEBI:140395"/>
        <dbReference type="EC" id="2.7.7.6"/>
    </reaction>
</comment>
<dbReference type="Pfam" id="PF05000">
    <property type="entry name" value="RNA_pol_Rpb1_4"/>
    <property type="match status" value="1"/>
</dbReference>
<keyword evidence="5" id="KW-0804">Transcription</keyword>
<dbReference type="CDD" id="cd00081">
    <property type="entry name" value="Hint"/>
    <property type="match status" value="1"/>
</dbReference>
<dbReference type="InterPro" id="IPR038120">
    <property type="entry name" value="Rpb1_funnel_sf"/>
</dbReference>